<gene>
    <name evidence="3" type="ORF">N7450_006172</name>
</gene>
<reference evidence="3 4" key="1">
    <citation type="journal article" date="2023" name="IMA Fungus">
        <title>Comparative genomic study of the Penicillium genus elucidates a diverse pangenome and 15 lateral gene transfer events.</title>
        <authorList>
            <person name="Petersen C."/>
            <person name="Sorensen T."/>
            <person name="Nielsen M.R."/>
            <person name="Sondergaard T.E."/>
            <person name="Sorensen J.L."/>
            <person name="Fitzpatrick D.A."/>
            <person name="Frisvad J.C."/>
            <person name="Nielsen K.L."/>
        </authorList>
    </citation>
    <scope>NUCLEOTIDE SEQUENCE [LARGE SCALE GENOMIC DNA]</scope>
    <source>
        <strain evidence="3 4">IBT 29057</strain>
    </source>
</reference>
<keyword evidence="1" id="KW-0677">Repeat</keyword>
<sequence>MRLRVRDFAVLELCQAASKHRIARVEALLASGVDPNARFDDLDSALSGVEEDWASGDKNTRPPIFFEDESEEPPLYRATRHLGTSDKANITRLVNLLLEYGADPYALSRQRLRLHKKRSVFPGETVDDELEELEELDLFNGLFARWGIIEESRSSEFKRARLERGSNPEAYAVFDEVQFLSKPLHNNDYDIYIDYKDALPHPYGVRSVIHSLLVAGAFVQPIFDFLGDKLDVERRDPQGRTLFLAACLSKLGLDGPVNGTCTTVIDAGSGEEMSDNPFPQKDSPWRELECPSTTRCNGPSLLEFFVSRGSNLLAVDKYGRNAFHLLFDEENYVRERPAINDIAIKYLLKNCSSLINQPDKAGIYPLHMAIRWMGIAGLSGWDLTRAPEALYRVEIPVNELLSAGADPLARDSRGNTVLHYLAASKLGEKNHYVGNEQKRLLRFLLAHGVDPMVRNADGRTALEIFLTTGNDDWVDIKELDDPEGYRVLGEEVIDTFLKAGYDIEQRNAAGQTLLHVVATLVSERAAVWFKVLEARGGLTHCQKTKRPTRLLMLQNRMVISNAGL</sequence>
<evidence type="ECO:0000256" key="2">
    <source>
        <dbReference type="ARBA" id="ARBA00023043"/>
    </source>
</evidence>
<dbReference type="EMBL" id="JAQJAC010000004">
    <property type="protein sequence ID" value="KAJ5586385.1"/>
    <property type="molecule type" value="Genomic_DNA"/>
</dbReference>
<name>A0AAD6GRM8_9EURO</name>
<organism evidence="3 4">
    <name type="scientific">Penicillium hetheringtonii</name>
    <dbReference type="NCBI Taxonomy" id="911720"/>
    <lineage>
        <taxon>Eukaryota</taxon>
        <taxon>Fungi</taxon>
        <taxon>Dikarya</taxon>
        <taxon>Ascomycota</taxon>
        <taxon>Pezizomycotina</taxon>
        <taxon>Eurotiomycetes</taxon>
        <taxon>Eurotiomycetidae</taxon>
        <taxon>Eurotiales</taxon>
        <taxon>Aspergillaceae</taxon>
        <taxon>Penicillium</taxon>
    </lineage>
</organism>
<dbReference type="SMART" id="SM00248">
    <property type="entry name" value="ANK"/>
    <property type="match status" value="5"/>
</dbReference>
<dbReference type="InterPro" id="IPR051637">
    <property type="entry name" value="Ank_repeat_dom-contain_49"/>
</dbReference>
<keyword evidence="4" id="KW-1185">Reference proteome</keyword>
<dbReference type="AlphaFoldDB" id="A0AAD6GRM8"/>
<dbReference type="Pfam" id="PF00023">
    <property type="entry name" value="Ank"/>
    <property type="match status" value="1"/>
</dbReference>
<evidence type="ECO:0000313" key="3">
    <source>
        <dbReference type="EMBL" id="KAJ5586385.1"/>
    </source>
</evidence>
<proteinExistence type="predicted"/>
<evidence type="ECO:0000256" key="1">
    <source>
        <dbReference type="ARBA" id="ARBA00022737"/>
    </source>
</evidence>
<dbReference type="SUPFAM" id="SSF48403">
    <property type="entry name" value="Ankyrin repeat"/>
    <property type="match status" value="1"/>
</dbReference>
<protein>
    <submittedName>
        <fullName evidence="3">Uncharacterized protein</fullName>
    </submittedName>
</protein>
<dbReference type="PANTHER" id="PTHR24180:SF45">
    <property type="entry name" value="POLY [ADP-RIBOSE] POLYMERASE TANKYRASE"/>
    <property type="match status" value="1"/>
</dbReference>
<dbReference type="InterPro" id="IPR002110">
    <property type="entry name" value="Ankyrin_rpt"/>
</dbReference>
<comment type="caution">
    <text evidence="3">The sequence shown here is derived from an EMBL/GenBank/DDBJ whole genome shotgun (WGS) entry which is preliminary data.</text>
</comment>
<dbReference type="InterPro" id="IPR036770">
    <property type="entry name" value="Ankyrin_rpt-contain_sf"/>
</dbReference>
<keyword evidence="2" id="KW-0040">ANK repeat</keyword>
<accession>A0AAD6GRM8</accession>
<dbReference type="Proteomes" id="UP001216150">
    <property type="component" value="Unassembled WGS sequence"/>
</dbReference>
<dbReference type="PANTHER" id="PTHR24180">
    <property type="entry name" value="CYCLIN-DEPENDENT KINASE INHIBITOR 2C-RELATED"/>
    <property type="match status" value="1"/>
</dbReference>
<evidence type="ECO:0000313" key="4">
    <source>
        <dbReference type="Proteomes" id="UP001216150"/>
    </source>
</evidence>
<dbReference type="Gene3D" id="1.25.40.20">
    <property type="entry name" value="Ankyrin repeat-containing domain"/>
    <property type="match status" value="2"/>
</dbReference>